<protein>
    <recommendedName>
        <fullName evidence="8">Ribonuclease VapC</fullName>
        <shortName evidence="8">RNase VapC</shortName>
        <ecNumber evidence="8">3.1.-.-</ecNumber>
    </recommendedName>
    <alternativeName>
        <fullName evidence="8">Toxin VapC</fullName>
    </alternativeName>
</protein>
<proteinExistence type="inferred from homology"/>
<evidence type="ECO:0000256" key="7">
    <source>
        <dbReference type="ARBA" id="ARBA00038093"/>
    </source>
</evidence>
<dbReference type="Proteomes" id="UP001243009">
    <property type="component" value="Unassembled WGS sequence"/>
</dbReference>
<comment type="similarity">
    <text evidence="7 8">Belongs to the PINc/VapC protein family.</text>
</comment>
<evidence type="ECO:0000313" key="11">
    <source>
        <dbReference type="Proteomes" id="UP001243009"/>
    </source>
</evidence>
<dbReference type="SUPFAM" id="SSF88723">
    <property type="entry name" value="PIN domain-like"/>
    <property type="match status" value="1"/>
</dbReference>
<feature type="binding site" evidence="8">
    <location>
        <position position="33"/>
    </location>
    <ligand>
        <name>Mg(2+)</name>
        <dbReference type="ChEBI" id="CHEBI:18420"/>
    </ligand>
</feature>
<comment type="cofactor">
    <cofactor evidence="1 8">
        <name>Mg(2+)</name>
        <dbReference type="ChEBI" id="CHEBI:18420"/>
    </cofactor>
</comment>
<keyword evidence="11" id="KW-1185">Reference proteome</keyword>
<reference evidence="10 11" key="1">
    <citation type="submission" date="2023-08" db="EMBL/GenBank/DDBJ databases">
        <title>The draft genome sequence of Paracraurococcus sp. LOR1-02.</title>
        <authorList>
            <person name="Kingkaew E."/>
            <person name="Tanasupawat S."/>
        </authorList>
    </citation>
    <scope>NUCLEOTIDE SEQUENCE [LARGE SCALE GENOMIC DNA]</scope>
    <source>
        <strain evidence="10 11">LOR1-02</strain>
    </source>
</reference>
<evidence type="ECO:0000256" key="2">
    <source>
        <dbReference type="ARBA" id="ARBA00022649"/>
    </source>
</evidence>
<dbReference type="InterPro" id="IPR002716">
    <property type="entry name" value="PIN_dom"/>
</dbReference>
<evidence type="ECO:0000256" key="3">
    <source>
        <dbReference type="ARBA" id="ARBA00022722"/>
    </source>
</evidence>
<organism evidence="10 11">
    <name type="scientific">Paracraurococcus lichenis</name>
    <dbReference type="NCBI Taxonomy" id="3064888"/>
    <lineage>
        <taxon>Bacteria</taxon>
        <taxon>Pseudomonadati</taxon>
        <taxon>Pseudomonadota</taxon>
        <taxon>Alphaproteobacteria</taxon>
        <taxon>Acetobacterales</taxon>
        <taxon>Roseomonadaceae</taxon>
        <taxon>Paracraurococcus</taxon>
    </lineage>
</organism>
<evidence type="ECO:0000256" key="5">
    <source>
        <dbReference type="ARBA" id="ARBA00022801"/>
    </source>
</evidence>
<keyword evidence="5 8" id="KW-0378">Hydrolase</keyword>
<comment type="function">
    <text evidence="8">Toxic component of a toxin-antitoxin (TA) system. An RNase.</text>
</comment>
<dbReference type="PANTHER" id="PTHR33653:SF1">
    <property type="entry name" value="RIBONUCLEASE VAPC2"/>
    <property type="match status" value="1"/>
</dbReference>
<sequence>MGERSRLAGAARGRTAGLGLARGPGEAPLIAVDTSVLIDVIRRVDSPAARAFIRLAASERIVVGDIVLLEALQGASSEDRARSIERWLRSFDIAAMLDDALAVQGAAHYRRLRALGITPRRTPDLIIATWCIAHAVPLLQSDRDFAAMAKPLGLQLVVVT</sequence>
<keyword evidence="2 8" id="KW-1277">Toxin-antitoxin system</keyword>
<keyword evidence="3 8" id="KW-0540">Nuclease</keyword>
<gene>
    <name evidence="8" type="primary">vapC</name>
    <name evidence="10" type="ORF">Q7A36_00350</name>
</gene>
<dbReference type="RefSeq" id="WP_305101942.1">
    <property type="nucleotide sequence ID" value="NZ_JAUTWS010000001.1"/>
</dbReference>
<dbReference type="EC" id="3.1.-.-" evidence="8"/>
<feature type="domain" description="PIN" evidence="9">
    <location>
        <begin position="30"/>
        <end position="150"/>
    </location>
</feature>
<dbReference type="PANTHER" id="PTHR33653">
    <property type="entry name" value="RIBONUCLEASE VAPC2"/>
    <property type="match status" value="1"/>
</dbReference>
<name>A0ABT9DSH1_9PROT</name>
<dbReference type="HAMAP" id="MF_00265">
    <property type="entry name" value="VapC_Nob1"/>
    <property type="match status" value="1"/>
</dbReference>
<dbReference type="Gene3D" id="3.40.50.1010">
    <property type="entry name" value="5'-nuclease"/>
    <property type="match status" value="1"/>
</dbReference>
<evidence type="ECO:0000259" key="9">
    <source>
        <dbReference type="Pfam" id="PF01850"/>
    </source>
</evidence>
<dbReference type="EMBL" id="JAUTWS010000001">
    <property type="protein sequence ID" value="MDO9706770.1"/>
    <property type="molecule type" value="Genomic_DNA"/>
</dbReference>
<evidence type="ECO:0000313" key="10">
    <source>
        <dbReference type="EMBL" id="MDO9706770.1"/>
    </source>
</evidence>
<dbReference type="InterPro" id="IPR022907">
    <property type="entry name" value="VapC_family"/>
</dbReference>
<keyword evidence="6 8" id="KW-0460">Magnesium</keyword>
<evidence type="ECO:0000256" key="1">
    <source>
        <dbReference type="ARBA" id="ARBA00001946"/>
    </source>
</evidence>
<keyword evidence="8" id="KW-0800">Toxin</keyword>
<dbReference type="Pfam" id="PF01850">
    <property type="entry name" value="PIN"/>
    <property type="match status" value="1"/>
</dbReference>
<keyword evidence="4 8" id="KW-0479">Metal-binding</keyword>
<evidence type="ECO:0000256" key="4">
    <source>
        <dbReference type="ARBA" id="ARBA00022723"/>
    </source>
</evidence>
<evidence type="ECO:0000256" key="6">
    <source>
        <dbReference type="ARBA" id="ARBA00022842"/>
    </source>
</evidence>
<comment type="caution">
    <text evidence="10">The sequence shown here is derived from an EMBL/GenBank/DDBJ whole genome shotgun (WGS) entry which is preliminary data.</text>
</comment>
<feature type="binding site" evidence="8">
    <location>
        <position position="124"/>
    </location>
    <ligand>
        <name>Mg(2+)</name>
        <dbReference type="ChEBI" id="CHEBI:18420"/>
    </ligand>
</feature>
<dbReference type="InterPro" id="IPR029060">
    <property type="entry name" value="PIN-like_dom_sf"/>
</dbReference>
<accession>A0ABT9DSH1</accession>
<evidence type="ECO:0000256" key="8">
    <source>
        <dbReference type="HAMAP-Rule" id="MF_00265"/>
    </source>
</evidence>
<dbReference type="InterPro" id="IPR050556">
    <property type="entry name" value="Type_II_TA_system_RNase"/>
</dbReference>